<dbReference type="EMBL" id="JBEPSN010000001">
    <property type="protein sequence ID" value="MET4538373.1"/>
    <property type="molecule type" value="Genomic_DNA"/>
</dbReference>
<evidence type="ECO:0000313" key="1">
    <source>
        <dbReference type="EMBL" id="MET4538373.1"/>
    </source>
</evidence>
<organism evidence="1 2">
    <name type="scientific">Arthrobacter bambusae</name>
    <dbReference type="NCBI Taxonomy" id="1338426"/>
    <lineage>
        <taxon>Bacteria</taxon>
        <taxon>Bacillati</taxon>
        <taxon>Actinomycetota</taxon>
        <taxon>Actinomycetes</taxon>
        <taxon>Micrococcales</taxon>
        <taxon>Micrococcaceae</taxon>
        <taxon>Arthrobacter</taxon>
    </lineage>
</organism>
<dbReference type="Proteomes" id="UP001549307">
    <property type="component" value="Unassembled WGS sequence"/>
</dbReference>
<proteinExistence type="predicted"/>
<reference evidence="1 2" key="1">
    <citation type="submission" date="2024-06" db="EMBL/GenBank/DDBJ databases">
        <title>Sorghum-associated microbial communities from plants grown in Nebraska, USA.</title>
        <authorList>
            <person name="Schachtman D."/>
        </authorList>
    </citation>
    <scope>NUCLEOTIDE SEQUENCE [LARGE SCALE GENOMIC DNA]</scope>
    <source>
        <strain evidence="1 2">3552</strain>
    </source>
</reference>
<sequence>MFDEAVRWLSPIGPYPRERARETALEGVRIIGGAEIGVVVASANHDNAHFGGATEEFEFGRLRHPHLGRRQWRSPWVLAIGRWPDAVALA</sequence>
<dbReference type="GeneID" id="92751110"/>
<dbReference type="Gene3D" id="1.10.630.10">
    <property type="entry name" value="Cytochrome P450"/>
    <property type="match status" value="1"/>
</dbReference>
<comment type="caution">
    <text evidence="1">The sequence shown here is derived from an EMBL/GenBank/DDBJ whole genome shotgun (WGS) entry which is preliminary data.</text>
</comment>
<keyword evidence="2" id="KW-1185">Reference proteome</keyword>
<dbReference type="SUPFAM" id="SSF48264">
    <property type="entry name" value="Cytochrome P450"/>
    <property type="match status" value="1"/>
</dbReference>
<accession>A0ABV2P0T6</accession>
<protein>
    <submittedName>
        <fullName evidence="1">Cytochrome P450</fullName>
    </submittedName>
</protein>
<dbReference type="RefSeq" id="WP_354225728.1">
    <property type="nucleotide sequence ID" value="NZ_JBEPSN010000001.1"/>
</dbReference>
<gene>
    <name evidence="1" type="ORF">ABIE37_000128</name>
</gene>
<evidence type="ECO:0000313" key="2">
    <source>
        <dbReference type="Proteomes" id="UP001549307"/>
    </source>
</evidence>
<dbReference type="InterPro" id="IPR036396">
    <property type="entry name" value="Cyt_P450_sf"/>
</dbReference>
<name>A0ABV2P0T6_9MICC</name>